<evidence type="ECO:0000313" key="2">
    <source>
        <dbReference type="EMBL" id="CAB4278475.1"/>
    </source>
</evidence>
<feature type="compositionally biased region" description="Basic residues" evidence="1">
    <location>
        <begin position="37"/>
        <end position="59"/>
    </location>
</feature>
<gene>
    <name evidence="2" type="ORF">CURHAP_LOCUS29467</name>
</gene>
<evidence type="ECO:0000313" key="3">
    <source>
        <dbReference type="Proteomes" id="UP000507222"/>
    </source>
</evidence>
<feature type="region of interest" description="Disordered" evidence="1">
    <location>
        <begin position="272"/>
        <end position="308"/>
    </location>
</feature>
<dbReference type="Proteomes" id="UP000507222">
    <property type="component" value="Unassembled WGS sequence"/>
</dbReference>
<dbReference type="EMBL" id="CAEKDK010000004">
    <property type="protein sequence ID" value="CAB4278475.1"/>
    <property type="molecule type" value="Genomic_DNA"/>
</dbReference>
<feature type="region of interest" description="Disordered" evidence="1">
    <location>
        <begin position="209"/>
        <end position="230"/>
    </location>
</feature>
<proteinExistence type="predicted"/>
<dbReference type="AlphaFoldDB" id="A0A6J5UTI5"/>
<accession>A0A6J5UTI5</accession>
<evidence type="ECO:0000256" key="1">
    <source>
        <dbReference type="SAM" id="MobiDB-lite"/>
    </source>
</evidence>
<feature type="region of interest" description="Disordered" evidence="1">
    <location>
        <begin position="35"/>
        <end position="59"/>
    </location>
</feature>
<sequence>MVGVGHIMGMACLGKASHPKPRIASLSHNALNDKQCKGKATHGSRPHLGHGARQGKPRHLKPPIASLCRNALNGCDLPRQGKHAACRLHASHDMTRFEKFCQYFHHVARTLHARHGMTRFQKLCPHFQQASCMMRVGCVQGQACQASNSLTFSECLEWGAMPRPRPDMPTQGKPRHPKLPLASLSRNVLNGEQCQGQAKARHAKAKQGKACQGQGMPRPRHAKDTTCQGQGTTCQRKNFSLSLSLSLSLSRVRTAAPPPFETAATIFPSPLLPHATVLGGTGPKRTGPPPTSHSNQPQPLELPVLAGN</sequence>
<protein>
    <submittedName>
        <fullName evidence="2">Uncharacterized protein</fullName>
    </submittedName>
</protein>
<organism evidence="2 3">
    <name type="scientific">Prunus armeniaca</name>
    <name type="common">Apricot</name>
    <name type="synonym">Armeniaca vulgaris</name>
    <dbReference type="NCBI Taxonomy" id="36596"/>
    <lineage>
        <taxon>Eukaryota</taxon>
        <taxon>Viridiplantae</taxon>
        <taxon>Streptophyta</taxon>
        <taxon>Embryophyta</taxon>
        <taxon>Tracheophyta</taxon>
        <taxon>Spermatophyta</taxon>
        <taxon>Magnoliopsida</taxon>
        <taxon>eudicotyledons</taxon>
        <taxon>Gunneridae</taxon>
        <taxon>Pentapetalae</taxon>
        <taxon>rosids</taxon>
        <taxon>fabids</taxon>
        <taxon>Rosales</taxon>
        <taxon>Rosaceae</taxon>
        <taxon>Amygdaloideae</taxon>
        <taxon>Amygdaleae</taxon>
        <taxon>Prunus</taxon>
    </lineage>
</organism>
<name>A0A6J5UTI5_PRUAR</name>
<reference evidence="2 3" key="1">
    <citation type="submission" date="2020-05" db="EMBL/GenBank/DDBJ databases">
        <authorList>
            <person name="Campoy J."/>
            <person name="Schneeberger K."/>
            <person name="Spophaly S."/>
        </authorList>
    </citation>
    <scope>NUCLEOTIDE SEQUENCE [LARGE SCALE GENOMIC DNA]</scope>
    <source>
        <strain evidence="2">PruArmRojPasFocal</strain>
    </source>
</reference>